<dbReference type="InterPro" id="IPR030394">
    <property type="entry name" value="G_HFLX_dom"/>
</dbReference>
<dbReference type="Pfam" id="PF13167">
    <property type="entry name" value="GTP-bdg_N"/>
    <property type="match status" value="1"/>
</dbReference>
<comment type="cofactor">
    <cofactor evidence="8">
        <name>Mg(2+)</name>
        <dbReference type="ChEBI" id="CHEBI:18420"/>
    </cofactor>
</comment>
<comment type="similarity">
    <text evidence="6">Belongs to the TRAFAC class OBG-HflX-like GTPase superfamily. HflX GTPase family.</text>
</comment>
<dbReference type="GO" id="GO:0046872">
    <property type="term" value="F:metal ion binding"/>
    <property type="evidence" value="ECO:0007669"/>
    <property type="project" value="UniProtKB-KW"/>
</dbReference>
<evidence type="ECO:0000313" key="12">
    <source>
        <dbReference type="Proteomes" id="UP000214588"/>
    </source>
</evidence>
<comment type="subcellular location">
    <subcellularLocation>
        <location evidence="6">Cytoplasm</location>
    </subcellularLocation>
    <text evidence="6">May associate with membranes.</text>
</comment>
<dbReference type="CDD" id="cd01878">
    <property type="entry name" value="HflX"/>
    <property type="match status" value="1"/>
</dbReference>
<keyword evidence="4 8" id="KW-0460">Magnesium</keyword>
<feature type="binding site" evidence="7">
    <location>
        <begin position="343"/>
        <end position="345"/>
    </location>
    <ligand>
        <name>GTP</name>
        <dbReference type="ChEBI" id="CHEBI:37565"/>
    </ligand>
</feature>
<feature type="coiled-coil region" evidence="9">
    <location>
        <begin position="160"/>
        <end position="187"/>
    </location>
</feature>
<feature type="binding site" evidence="8">
    <location>
        <position position="234"/>
    </location>
    <ligand>
        <name>Mg(2+)</name>
        <dbReference type="ChEBI" id="CHEBI:18420"/>
    </ligand>
</feature>
<keyword evidence="5 6" id="KW-0342">GTP-binding</keyword>
<dbReference type="EMBL" id="NIQC01000001">
    <property type="protein sequence ID" value="OWZ84870.1"/>
    <property type="molecule type" value="Genomic_DNA"/>
</dbReference>
<evidence type="ECO:0000256" key="4">
    <source>
        <dbReference type="ARBA" id="ARBA00022842"/>
    </source>
</evidence>
<dbReference type="OrthoDB" id="9812272at2"/>
<feature type="binding site" evidence="7">
    <location>
        <begin position="320"/>
        <end position="323"/>
    </location>
    <ligand>
        <name>GTP</name>
        <dbReference type="ChEBI" id="CHEBI:37565"/>
    </ligand>
</feature>
<dbReference type="InterPro" id="IPR027417">
    <property type="entry name" value="P-loop_NTPase"/>
</dbReference>
<dbReference type="InterPro" id="IPR042108">
    <property type="entry name" value="GTPase_HflX_N_sf"/>
</dbReference>
<sequence>MKNDKSLERAVAVGLCLTDEHIRFSTEESLEELERLANTASIEVVTQVIQKRRKPHPGYFIGKGKARELSLICEELSCDIAIFDDELSPAQTRNLEEELEVTVWDRTALILDIFNRRANSKEAKLQVELAQLEYLLPRLVGRGEELSRLAGGIGTRGSGEQKLEIDRRHIREQIQEKKRKLTEVRKRRQESRNYRKKQNLPVISLVGYTNAGKSTLLSKLTDTNVTAKDELFNTLDPKLAKLELPSGSKSLVSDTVGFINKLPHHLVAAFRATLEEVEEADLILHVIDASSNHMDEEIEAVEEVLKTLEIEKTPTIKVYNKIDQVNDPDPNLYSNYPYEIPISALNKQNFSELLKAIQTQLEKHWVRKYFEFPIHREDLKARLHQVGEVLDVEYNETSILVYVRIPPEEEKRLTQELENH</sequence>
<dbReference type="Pfam" id="PF01926">
    <property type="entry name" value="MMR_HSR1"/>
    <property type="match status" value="1"/>
</dbReference>
<evidence type="ECO:0000256" key="7">
    <source>
        <dbReference type="PIRSR" id="PIRSR006809-1"/>
    </source>
</evidence>
<dbReference type="GO" id="GO:0043022">
    <property type="term" value="F:ribosome binding"/>
    <property type="evidence" value="ECO:0007669"/>
    <property type="project" value="TreeGrafter"/>
</dbReference>
<evidence type="ECO:0000256" key="1">
    <source>
        <dbReference type="ARBA" id="ARBA00022490"/>
    </source>
</evidence>
<dbReference type="GO" id="GO:0005737">
    <property type="term" value="C:cytoplasm"/>
    <property type="evidence" value="ECO:0007669"/>
    <property type="project" value="UniProtKB-SubCell"/>
</dbReference>
<dbReference type="PANTHER" id="PTHR10229:SF0">
    <property type="entry name" value="GTP-BINDING PROTEIN 6-RELATED"/>
    <property type="match status" value="1"/>
</dbReference>
<keyword evidence="2 8" id="KW-0479">Metal-binding</keyword>
<evidence type="ECO:0000256" key="3">
    <source>
        <dbReference type="ARBA" id="ARBA00022741"/>
    </source>
</evidence>
<reference evidence="11 12" key="1">
    <citation type="submission" date="2017-06" db="EMBL/GenBank/DDBJ databases">
        <title>Draft Genome Sequence of Natranaerobius trueperi halophilic, alkalithermophilic bacteria from soda lakes.</title>
        <authorList>
            <person name="Zhao B."/>
        </authorList>
    </citation>
    <scope>NUCLEOTIDE SEQUENCE [LARGE SCALE GENOMIC DNA]</scope>
    <source>
        <strain evidence="11 12">DSM 18760</strain>
    </source>
</reference>
<dbReference type="Gene3D" id="3.40.50.11060">
    <property type="entry name" value="GTPase HflX, N-terminal domain"/>
    <property type="match status" value="1"/>
</dbReference>
<keyword evidence="3 6" id="KW-0547">Nucleotide-binding</keyword>
<evidence type="ECO:0000259" key="10">
    <source>
        <dbReference type="PROSITE" id="PS51705"/>
    </source>
</evidence>
<dbReference type="PROSITE" id="PS51705">
    <property type="entry name" value="G_HFLX"/>
    <property type="match status" value="1"/>
</dbReference>
<dbReference type="GO" id="GO:0005525">
    <property type="term" value="F:GTP binding"/>
    <property type="evidence" value="ECO:0007669"/>
    <property type="project" value="UniProtKB-UniRule"/>
</dbReference>
<dbReference type="FunFam" id="3.40.50.11060:FF:000001">
    <property type="entry name" value="GTPase HflX"/>
    <property type="match status" value="1"/>
</dbReference>
<dbReference type="PANTHER" id="PTHR10229">
    <property type="entry name" value="GTP-BINDING PROTEIN HFLX"/>
    <property type="match status" value="1"/>
</dbReference>
<dbReference type="InterPro" id="IPR006073">
    <property type="entry name" value="GTP-bd"/>
</dbReference>
<dbReference type="AlphaFoldDB" id="A0A226C389"/>
<dbReference type="NCBIfam" id="TIGR03156">
    <property type="entry name" value="GTP_HflX"/>
    <property type="match status" value="1"/>
</dbReference>
<feature type="domain" description="Hflx-type G" evidence="10">
    <location>
        <begin position="201"/>
        <end position="365"/>
    </location>
</feature>
<dbReference type="PIRSF" id="PIRSF006809">
    <property type="entry name" value="GTP-binding_hflX_prd"/>
    <property type="match status" value="1"/>
</dbReference>
<evidence type="ECO:0000256" key="2">
    <source>
        <dbReference type="ARBA" id="ARBA00022723"/>
    </source>
</evidence>
<dbReference type="Proteomes" id="UP000214588">
    <property type="component" value="Unassembled WGS sequence"/>
</dbReference>
<organism evidence="11 12">
    <name type="scientific">Natranaerobius trueperi</name>
    <dbReference type="NCBI Taxonomy" id="759412"/>
    <lineage>
        <taxon>Bacteria</taxon>
        <taxon>Bacillati</taxon>
        <taxon>Bacillota</taxon>
        <taxon>Clostridia</taxon>
        <taxon>Natranaerobiales</taxon>
        <taxon>Natranaerobiaceae</taxon>
        <taxon>Natranaerobius</taxon>
    </lineage>
</organism>
<dbReference type="Gene3D" id="6.10.250.2860">
    <property type="match status" value="1"/>
</dbReference>
<dbReference type="RefSeq" id="WP_089022294.1">
    <property type="nucleotide sequence ID" value="NZ_NIQC01000001.1"/>
</dbReference>
<dbReference type="SUPFAM" id="SSF52540">
    <property type="entry name" value="P-loop containing nucleoside triphosphate hydrolases"/>
    <property type="match status" value="1"/>
</dbReference>
<comment type="function">
    <text evidence="6">GTPase that associates with the 50S ribosomal subunit and may have a role during protein synthesis or ribosome biogenesis.</text>
</comment>
<protein>
    <recommendedName>
        <fullName evidence="6">GTPase HflX</fullName>
    </recommendedName>
    <alternativeName>
        <fullName evidence="6">GTP-binding protein HflX</fullName>
    </alternativeName>
</protein>
<dbReference type="HAMAP" id="MF_00900">
    <property type="entry name" value="GTPase_HflX"/>
    <property type="match status" value="1"/>
</dbReference>
<accession>A0A226C389</accession>
<dbReference type="InterPro" id="IPR025121">
    <property type="entry name" value="GTPase_HflX_N"/>
</dbReference>
<proteinExistence type="inferred from homology"/>
<dbReference type="Gene3D" id="3.40.50.300">
    <property type="entry name" value="P-loop containing nucleotide triphosphate hydrolases"/>
    <property type="match status" value="1"/>
</dbReference>
<comment type="caution">
    <text evidence="11">The sequence shown here is derived from an EMBL/GenBank/DDBJ whole genome shotgun (WGS) entry which is preliminary data.</text>
</comment>
<dbReference type="PRINTS" id="PR00326">
    <property type="entry name" value="GTP1OBG"/>
</dbReference>
<feature type="binding site" evidence="7">
    <location>
        <begin position="232"/>
        <end position="236"/>
    </location>
    <ligand>
        <name>GTP</name>
        <dbReference type="ChEBI" id="CHEBI:37565"/>
    </ligand>
</feature>
<dbReference type="Pfam" id="PF16360">
    <property type="entry name" value="GTP-bdg_M"/>
    <property type="match status" value="1"/>
</dbReference>
<evidence type="ECO:0000256" key="8">
    <source>
        <dbReference type="PIRSR" id="PIRSR006809-2"/>
    </source>
</evidence>
<keyword evidence="1 6" id="KW-0963">Cytoplasm</keyword>
<feature type="binding site" evidence="7">
    <location>
        <begin position="254"/>
        <end position="257"/>
    </location>
    <ligand>
        <name>GTP</name>
        <dbReference type="ChEBI" id="CHEBI:37565"/>
    </ligand>
</feature>
<keyword evidence="12" id="KW-1185">Reference proteome</keyword>
<dbReference type="InterPro" id="IPR016496">
    <property type="entry name" value="GTPase_HflX"/>
</dbReference>
<evidence type="ECO:0000256" key="5">
    <source>
        <dbReference type="ARBA" id="ARBA00023134"/>
    </source>
</evidence>
<comment type="subunit">
    <text evidence="6">Monomer. Associates with the 50S ribosomal subunit.</text>
</comment>
<feature type="binding site" evidence="8">
    <location>
        <position position="214"/>
    </location>
    <ligand>
        <name>Mg(2+)</name>
        <dbReference type="ChEBI" id="CHEBI:18420"/>
    </ligand>
</feature>
<evidence type="ECO:0000256" key="9">
    <source>
        <dbReference type="SAM" id="Coils"/>
    </source>
</evidence>
<keyword evidence="9" id="KW-0175">Coiled coil</keyword>
<gene>
    <name evidence="6 11" type="primary">hflX</name>
    <name evidence="11" type="ORF">CDO51_00230</name>
</gene>
<dbReference type="InterPro" id="IPR032305">
    <property type="entry name" value="GTP-bd_M"/>
</dbReference>
<evidence type="ECO:0000313" key="11">
    <source>
        <dbReference type="EMBL" id="OWZ84870.1"/>
    </source>
</evidence>
<dbReference type="GO" id="GO:0003924">
    <property type="term" value="F:GTPase activity"/>
    <property type="evidence" value="ECO:0007669"/>
    <property type="project" value="UniProtKB-UniRule"/>
</dbReference>
<name>A0A226C389_9FIRM</name>
<feature type="binding site" evidence="7">
    <location>
        <begin position="207"/>
        <end position="214"/>
    </location>
    <ligand>
        <name>GTP</name>
        <dbReference type="ChEBI" id="CHEBI:37565"/>
    </ligand>
</feature>
<evidence type="ECO:0000256" key="6">
    <source>
        <dbReference type="HAMAP-Rule" id="MF_00900"/>
    </source>
</evidence>